<gene>
    <name evidence="2" type="ORF">PAHAL_6G158000</name>
</gene>
<reference evidence="2" key="1">
    <citation type="submission" date="2018-04" db="EMBL/GenBank/DDBJ databases">
        <title>WGS assembly of Panicum hallii.</title>
        <authorList>
            <person name="Lovell J."/>
            <person name="Jenkins J."/>
            <person name="Lowry D."/>
            <person name="Mamidi S."/>
            <person name="Sreedasyam A."/>
            <person name="Weng X."/>
            <person name="Barry K."/>
            <person name="Bonette J."/>
            <person name="Campitelli B."/>
            <person name="Daum C."/>
            <person name="Gordon S."/>
            <person name="Gould B."/>
            <person name="Lipzen A."/>
            <person name="Macqueen A."/>
            <person name="Palacio-Mejia J."/>
            <person name="Plott C."/>
            <person name="Shakirov E."/>
            <person name="Shu S."/>
            <person name="Yoshinaga Y."/>
            <person name="Zane M."/>
            <person name="Rokhsar D."/>
            <person name="Grimwood J."/>
            <person name="Schmutz J."/>
            <person name="Juenger T."/>
        </authorList>
    </citation>
    <scope>NUCLEOTIDE SEQUENCE [LARGE SCALE GENOMIC DNA]</scope>
    <source>
        <strain evidence="2">FIL2</strain>
    </source>
</reference>
<evidence type="ECO:0000256" key="1">
    <source>
        <dbReference type="SAM" id="MobiDB-lite"/>
    </source>
</evidence>
<organism evidence="2">
    <name type="scientific">Panicum hallii</name>
    <dbReference type="NCBI Taxonomy" id="206008"/>
    <lineage>
        <taxon>Eukaryota</taxon>
        <taxon>Viridiplantae</taxon>
        <taxon>Streptophyta</taxon>
        <taxon>Embryophyta</taxon>
        <taxon>Tracheophyta</taxon>
        <taxon>Spermatophyta</taxon>
        <taxon>Magnoliopsida</taxon>
        <taxon>Liliopsida</taxon>
        <taxon>Poales</taxon>
        <taxon>Poaceae</taxon>
        <taxon>PACMAD clade</taxon>
        <taxon>Panicoideae</taxon>
        <taxon>Panicodae</taxon>
        <taxon>Paniceae</taxon>
        <taxon>Panicinae</taxon>
        <taxon>Panicum</taxon>
        <taxon>Panicum sect. Panicum</taxon>
    </lineage>
</organism>
<proteinExistence type="predicted"/>
<feature type="region of interest" description="Disordered" evidence="1">
    <location>
        <begin position="86"/>
        <end position="151"/>
    </location>
</feature>
<name>A0A2T8IGK5_9POAL</name>
<dbReference type="AlphaFoldDB" id="A0A2T8IGK5"/>
<evidence type="ECO:0000313" key="2">
    <source>
        <dbReference type="EMBL" id="PVH36746.1"/>
    </source>
</evidence>
<dbReference type="Gramene" id="PVH36746">
    <property type="protein sequence ID" value="PVH36746"/>
    <property type="gene ID" value="PAHAL_6G158000"/>
</dbReference>
<sequence length="151" mass="15721">MVLGSQHGVRQGASAEGGVEHVGEGAGCCVAQGDGASGEAGRQRRRGGEPCSACAPRYGRARARGPDACACAVRRCARVRRRARPGNGVTWLGPEAGRRGERRAARRAARSRDARAGRACVGRACARRERGGRGSEAKQEGGWRGLSGAQE</sequence>
<protein>
    <submittedName>
        <fullName evidence="2">Uncharacterized protein</fullName>
    </submittedName>
</protein>
<accession>A0A2T8IGK5</accession>
<feature type="compositionally biased region" description="Basic and acidic residues" evidence="1">
    <location>
        <begin position="126"/>
        <end position="141"/>
    </location>
</feature>
<dbReference type="Proteomes" id="UP000243499">
    <property type="component" value="Chromosome 6"/>
</dbReference>
<dbReference type="EMBL" id="CM008051">
    <property type="protein sequence ID" value="PVH36746.1"/>
    <property type="molecule type" value="Genomic_DNA"/>
</dbReference>